<dbReference type="InterPro" id="IPR029903">
    <property type="entry name" value="RmlD-like-bd"/>
</dbReference>
<evidence type="ECO:0000256" key="4">
    <source>
        <dbReference type="ARBA" id="ARBA00017099"/>
    </source>
</evidence>
<evidence type="ECO:0000313" key="9">
    <source>
        <dbReference type="Proteomes" id="UP000273675"/>
    </source>
</evidence>
<evidence type="ECO:0000256" key="3">
    <source>
        <dbReference type="ARBA" id="ARBA00012929"/>
    </source>
</evidence>
<dbReference type="GO" id="GO:0008831">
    <property type="term" value="F:dTDP-4-dehydrorhamnose reductase activity"/>
    <property type="evidence" value="ECO:0007669"/>
    <property type="project" value="UniProtKB-EC"/>
</dbReference>
<dbReference type="OrthoDB" id="9803892at2"/>
<comment type="similarity">
    <text evidence="2 6">Belongs to the dTDP-4-dehydrorhamnose reductase family.</text>
</comment>
<evidence type="ECO:0000259" key="7">
    <source>
        <dbReference type="Pfam" id="PF04321"/>
    </source>
</evidence>
<organism evidence="8 9">
    <name type="scientific">Maricaulis maris</name>
    <dbReference type="NCBI Taxonomy" id="74318"/>
    <lineage>
        <taxon>Bacteria</taxon>
        <taxon>Pseudomonadati</taxon>
        <taxon>Pseudomonadota</taxon>
        <taxon>Alphaproteobacteria</taxon>
        <taxon>Maricaulales</taxon>
        <taxon>Maricaulaceae</taxon>
        <taxon>Maricaulis</taxon>
    </lineage>
</organism>
<reference evidence="8 9" key="1">
    <citation type="submission" date="2018-10" db="EMBL/GenBank/DDBJ databases">
        <title>Genomic Encyclopedia of Type Strains, Phase IV (KMG-IV): sequencing the most valuable type-strain genomes for metagenomic binning, comparative biology and taxonomic classification.</title>
        <authorList>
            <person name="Goeker M."/>
        </authorList>
    </citation>
    <scope>NUCLEOTIDE SEQUENCE [LARGE SCALE GENOMIC DNA]</scope>
    <source>
        <strain evidence="8 9">DSM 4734</strain>
    </source>
</reference>
<name>A0A495DLC1_9PROT</name>
<dbReference type="InterPro" id="IPR036291">
    <property type="entry name" value="NAD(P)-bd_dom_sf"/>
</dbReference>
<comment type="function">
    <text evidence="6">Catalyzes the reduction of dTDP-6-deoxy-L-lyxo-4-hexulose to yield dTDP-L-rhamnose.</text>
</comment>
<comment type="caution">
    <text evidence="8">The sequence shown here is derived from an EMBL/GenBank/DDBJ whole genome shotgun (WGS) entry which is preliminary data.</text>
</comment>
<dbReference type="RefSeq" id="WP_121209668.1">
    <property type="nucleotide sequence ID" value="NZ_RBIM01000001.1"/>
</dbReference>
<comment type="catalytic activity">
    <reaction evidence="5 6">
        <text>dTDP-beta-L-rhamnose + NADP(+) = dTDP-4-dehydro-beta-L-rhamnose + NADPH + H(+)</text>
        <dbReference type="Rhea" id="RHEA:21796"/>
        <dbReference type="ChEBI" id="CHEBI:15378"/>
        <dbReference type="ChEBI" id="CHEBI:57510"/>
        <dbReference type="ChEBI" id="CHEBI:57783"/>
        <dbReference type="ChEBI" id="CHEBI:58349"/>
        <dbReference type="ChEBI" id="CHEBI:62830"/>
        <dbReference type="EC" id="1.1.1.133"/>
    </reaction>
</comment>
<dbReference type="PANTHER" id="PTHR10491">
    <property type="entry name" value="DTDP-4-DEHYDRORHAMNOSE REDUCTASE"/>
    <property type="match status" value="1"/>
</dbReference>
<dbReference type="UniPathway" id="UPA00124"/>
<dbReference type="GO" id="GO:0019305">
    <property type="term" value="P:dTDP-rhamnose biosynthetic process"/>
    <property type="evidence" value="ECO:0007669"/>
    <property type="project" value="UniProtKB-UniPathway"/>
</dbReference>
<feature type="domain" description="RmlD-like substrate binding" evidence="7">
    <location>
        <begin position="5"/>
        <end position="293"/>
    </location>
</feature>
<dbReference type="PANTHER" id="PTHR10491:SF4">
    <property type="entry name" value="METHIONINE ADENOSYLTRANSFERASE 2 SUBUNIT BETA"/>
    <property type="match status" value="1"/>
</dbReference>
<accession>A0A495DLC1</accession>
<dbReference type="EMBL" id="RBIM01000001">
    <property type="protein sequence ID" value="RKR03732.1"/>
    <property type="molecule type" value="Genomic_DNA"/>
</dbReference>
<protein>
    <recommendedName>
        <fullName evidence="4 6">dTDP-4-dehydrorhamnose reductase</fullName>
        <ecNumber evidence="3 6">1.1.1.133</ecNumber>
    </recommendedName>
</protein>
<dbReference type="CDD" id="cd05254">
    <property type="entry name" value="dTDP_HR_like_SDR_e"/>
    <property type="match status" value="1"/>
</dbReference>
<sequence length="297" mass="32113">MTGLRVLVIGHSGQLARSLVGAGMARAIKIETAGRPSLDLNEVQHARTWLRERLMQTDRPQVVINTAAFTGVDAAEAQAAEARRMNTDAPRVIANVCAEFDRPMIHVSTDYVFSGRAVRPWSEIDQPAPVSVYGRTKLDGERSVAQACQKHLIVRTSWLFSAFAPNFMTTILRLARDRNEISIVDDQVGTPTPAAALADTLLTMAEHAASEDAPWGVYHYAGDTVMSWATFAAHILAAAGLTDRTIRPIPGSDYPSIAARPAWSALDSSRVRKVFGCAPADFNAGLAAAINRHRADG</sequence>
<comment type="pathway">
    <text evidence="1 6">Carbohydrate biosynthesis; dTDP-L-rhamnose biosynthesis.</text>
</comment>
<evidence type="ECO:0000256" key="1">
    <source>
        <dbReference type="ARBA" id="ARBA00004781"/>
    </source>
</evidence>
<comment type="cofactor">
    <cofactor evidence="6">
        <name>Mg(2+)</name>
        <dbReference type="ChEBI" id="CHEBI:18420"/>
    </cofactor>
    <text evidence="6">Binds 1 Mg(2+) ion per monomer.</text>
</comment>
<evidence type="ECO:0000256" key="2">
    <source>
        <dbReference type="ARBA" id="ARBA00010944"/>
    </source>
</evidence>
<dbReference type="InterPro" id="IPR005913">
    <property type="entry name" value="dTDP_dehydrorham_reduct"/>
</dbReference>
<keyword evidence="6" id="KW-0521">NADP</keyword>
<evidence type="ECO:0000313" key="8">
    <source>
        <dbReference type="EMBL" id="RKR03732.1"/>
    </source>
</evidence>
<dbReference type="NCBIfam" id="TIGR01214">
    <property type="entry name" value="rmlD"/>
    <property type="match status" value="1"/>
</dbReference>
<dbReference type="AlphaFoldDB" id="A0A495DLC1"/>
<evidence type="ECO:0000256" key="5">
    <source>
        <dbReference type="ARBA" id="ARBA00048200"/>
    </source>
</evidence>
<dbReference type="Pfam" id="PF04321">
    <property type="entry name" value="RmlD_sub_bind"/>
    <property type="match status" value="1"/>
</dbReference>
<dbReference type="Gene3D" id="3.90.25.10">
    <property type="entry name" value="UDP-galactose 4-epimerase, domain 1"/>
    <property type="match status" value="1"/>
</dbReference>
<dbReference type="EC" id="1.1.1.133" evidence="3 6"/>
<keyword evidence="6" id="KW-0560">Oxidoreductase</keyword>
<dbReference type="SUPFAM" id="SSF51735">
    <property type="entry name" value="NAD(P)-binding Rossmann-fold domains"/>
    <property type="match status" value="1"/>
</dbReference>
<proteinExistence type="inferred from homology"/>
<gene>
    <name evidence="8" type="ORF">C7435_0170</name>
</gene>
<dbReference type="Proteomes" id="UP000273675">
    <property type="component" value="Unassembled WGS sequence"/>
</dbReference>
<evidence type="ECO:0000256" key="6">
    <source>
        <dbReference type="RuleBase" id="RU364082"/>
    </source>
</evidence>
<dbReference type="Gene3D" id="3.40.50.720">
    <property type="entry name" value="NAD(P)-binding Rossmann-like Domain"/>
    <property type="match status" value="1"/>
</dbReference>